<gene>
    <name evidence="1" type="ORF">E5676_scaffold811G00210</name>
</gene>
<organism evidence="1 2">
    <name type="scientific">Cucumis melo var. makuwa</name>
    <name type="common">Oriental melon</name>
    <dbReference type="NCBI Taxonomy" id="1194695"/>
    <lineage>
        <taxon>Eukaryota</taxon>
        <taxon>Viridiplantae</taxon>
        <taxon>Streptophyta</taxon>
        <taxon>Embryophyta</taxon>
        <taxon>Tracheophyta</taxon>
        <taxon>Spermatophyta</taxon>
        <taxon>Magnoliopsida</taxon>
        <taxon>eudicotyledons</taxon>
        <taxon>Gunneridae</taxon>
        <taxon>Pentapetalae</taxon>
        <taxon>rosids</taxon>
        <taxon>fabids</taxon>
        <taxon>Cucurbitales</taxon>
        <taxon>Cucurbitaceae</taxon>
        <taxon>Benincaseae</taxon>
        <taxon>Cucumis</taxon>
    </lineage>
</organism>
<dbReference type="PANTHER" id="PTHR46250:SF18">
    <property type="entry name" value="MYB_SANT-LIKE DOMAIN-CONTAINING PROTEIN"/>
    <property type="match status" value="1"/>
</dbReference>
<name>A0A5D3D8E2_CUCMM</name>
<dbReference type="EMBL" id="SSTD01006490">
    <property type="protein sequence ID" value="TYK19822.1"/>
    <property type="molecule type" value="Genomic_DNA"/>
</dbReference>
<dbReference type="Proteomes" id="UP000321947">
    <property type="component" value="Unassembled WGS sequence"/>
</dbReference>
<accession>A0A5D3D8E2</accession>
<protein>
    <submittedName>
        <fullName evidence="1">Retrotransposon protein</fullName>
    </submittedName>
</protein>
<dbReference type="AlphaFoldDB" id="A0A5D3D8E2"/>
<sequence>MRGPTDSGFGWNDDVKCIIAERDVLDHWVRMHPASGLLNKPFPHYDTLSYMFEKDRATGACAETFADIGENHCRMAEEIYEPRGRDGAQVIELIEVIPNLTMAEKSKCIVLVNQKVSLMRSFIKMSDSMKVAYCRILHGGDP</sequence>
<comment type="caution">
    <text evidence="1">The sequence shown here is derived from an EMBL/GenBank/DDBJ whole genome shotgun (WGS) entry which is preliminary data.</text>
</comment>
<evidence type="ECO:0000313" key="2">
    <source>
        <dbReference type="Proteomes" id="UP000321947"/>
    </source>
</evidence>
<reference evidence="1 2" key="1">
    <citation type="submission" date="2019-08" db="EMBL/GenBank/DDBJ databases">
        <title>Draft genome sequences of two oriental melons (Cucumis melo L. var makuwa).</title>
        <authorList>
            <person name="Kwon S.-Y."/>
        </authorList>
    </citation>
    <scope>NUCLEOTIDE SEQUENCE [LARGE SCALE GENOMIC DNA]</scope>
    <source>
        <strain evidence="2">cv. Chang Bougi</strain>
        <tissue evidence="1">Leaf</tissue>
    </source>
</reference>
<evidence type="ECO:0000313" key="1">
    <source>
        <dbReference type="EMBL" id="TYK19822.1"/>
    </source>
</evidence>
<dbReference type="PANTHER" id="PTHR46250">
    <property type="entry name" value="MYB/SANT-LIKE DNA-BINDING DOMAIN PROTEIN-RELATED"/>
    <property type="match status" value="1"/>
</dbReference>
<proteinExistence type="predicted"/>